<accession>A0A369AUY5</accession>
<gene>
    <name evidence="1" type="ORF">DFR58_12416</name>
</gene>
<dbReference type="Proteomes" id="UP000253034">
    <property type="component" value="Unassembled WGS sequence"/>
</dbReference>
<name>A0A369AUY5_9FIRM</name>
<dbReference type="AlphaFoldDB" id="A0A369AUY5"/>
<proteinExistence type="predicted"/>
<protein>
    <submittedName>
        <fullName evidence="1">Uncharacterized protein</fullName>
    </submittedName>
</protein>
<dbReference type="RefSeq" id="WP_114299059.1">
    <property type="nucleotide sequence ID" value="NZ_QPJT01000024.1"/>
</dbReference>
<sequence>MFTYWKGYEIDGSSTTYNIVVPQRELVSEVLRYFINLKIIDRSSDISLSFSEGQKNSSKSLEYRNESYKSDDIDKLCEILERPSTQSFFINTNCIHPDKLYHEVRKDLYNISKTRPGAEERVYNYKNPTVSPLYFGPDLGVSFEISFGKEQVVENYEPEGLVFNDKALINNMKVQHFTIDFGCGPGFIFEYAAYINSKMAERFPEIGIDGGIDCAGGFIDGCTYSCSLYAYERITLVSEKIAKTINSLLSEGLVLPQKRAGKYGNEILPCDNLFLFNLHDVDRWHDESIGGKSKAIKGIVSGKKECTPEEYECFVRKVSEIEMFDRVDFMHYCTCCIKIDDNICALTCIKEKERIWLELRVAPGIRDDVEKKLKFYGVSIR</sequence>
<keyword evidence="2" id="KW-1185">Reference proteome</keyword>
<dbReference type="OrthoDB" id="2426241at2"/>
<comment type="caution">
    <text evidence="1">The sequence shown here is derived from an EMBL/GenBank/DDBJ whole genome shotgun (WGS) entry which is preliminary data.</text>
</comment>
<dbReference type="EMBL" id="QPJT01000024">
    <property type="protein sequence ID" value="RCX12066.1"/>
    <property type="molecule type" value="Genomic_DNA"/>
</dbReference>
<evidence type="ECO:0000313" key="1">
    <source>
        <dbReference type="EMBL" id="RCX12066.1"/>
    </source>
</evidence>
<evidence type="ECO:0000313" key="2">
    <source>
        <dbReference type="Proteomes" id="UP000253034"/>
    </source>
</evidence>
<reference evidence="1 2" key="1">
    <citation type="submission" date="2018-07" db="EMBL/GenBank/DDBJ databases">
        <title>Genomic Encyclopedia of Type Strains, Phase IV (KMG-IV): sequencing the most valuable type-strain genomes for metagenomic binning, comparative biology and taxonomic classification.</title>
        <authorList>
            <person name="Goeker M."/>
        </authorList>
    </citation>
    <scope>NUCLEOTIDE SEQUENCE [LARGE SCALE GENOMIC DNA]</scope>
    <source>
        <strain evidence="1 2">DSM 27016</strain>
    </source>
</reference>
<organism evidence="1 2">
    <name type="scientific">Anaerobacterium chartisolvens</name>
    <dbReference type="NCBI Taxonomy" id="1297424"/>
    <lineage>
        <taxon>Bacteria</taxon>
        <taxon>Bacillati</taxon>
        <taxon>Bacillota</taxon>
        <taxon>Clostridia</taxon>
        <taxon>Eubacteriales</taxon>
        <taxon>Oscillospiraceae</taxon>
        <taxon>Anaerobacterium</taxon>
    </lineage>
</organism>